<sequence length="316" mass="35198">MTLLEIFLLYVCPTIGSIIATMMYASALHDLRRALWVGDLGVLDPFPFIFAAGCTLGWIIYGYFQWDPFLVAANLPGFFVSLWLNYGAAKLQYYRVFQRRMERNATSSHHHNMVAQQQGEERWDASPPLDSQEEEEEVAAVLGGAVGSSMGDTDDSHPDLLFFVPQETNFFRIMVAWAILATYASWFTTDKQTASTLCGWAVNVNMVFFYGAPLHTIRSVVRTHDSSAIHRPTLSMSLINTSFWMLYGVARTNVVIVAPNAAGFLLGVAQSILCMYYPVRKGRLGAVENGTTRISAPSSIHDMTPQPIAQDVDDFV</sequence>
<reference evidence="12" key="1">
    <citation type="submission" date="2021-01" db="EMBL/GenBank/DDBJ databases">
        <authorList>
            <person name="Corre E."/>
            <person name="Pelletier E."/>
            <person name="Niang G."/>
            <person name="Scheremetjew M."/>
            <person name="Finn R."/>
            <person name="Kale V."/>
            <person name="Holt S."/>
            <person name="Cochrane G."/>
            <person name="Meng A."/>
            <person name="Brown T."/>
            <person name="Cohen L."/>
        </authorList>
    </citation>
    <scope>NUCLEOTIDE SEQUENCE</scope>
    <source>
        <strain evidence="12">CCMP127</strain>
    </source>
</reference>
<feature type="transmembrane region" description="Helical" evidence="11">
    <location>
        <begin position="256"/>
        <end position="277"/>
    </location>
</feature>
<evidence type="ECO:0000256" key="7">
    <source>
        <dbReference type="ARBA" id="ARBA00022737"/>
    </source>
</evidence>
<keyword evidence="8 11" id="KW-1133">Transmembrane helix</keyword>
<evidence type="ECO:0000256" key="9">
    <source>
        <dbReference type="ARBA" id="ARBA00023136"/>
    </source>
</evidence>
<feature type="transmembrane region" description="Helical" evidence="11">
    <location>
        <begin position="46"/>
        <end position="64"/>
    </location>
</feature>
<feature type="region of interest" description="Disordered" evidence="10">
    <location>
        <begin position="107"/>
        <end position="130"/>
    </location>
</feature>
<keyword evidence="6 11" id="KW-0812">Transmembrane</keyword>
<dbReference type="GO" id="GO:0005886">
    <property type="term" value="C:plasma membrane"/>
    <property type="evidence" value="ECO:0007669"/>
    <property type="project" value="UniProtKB-SubCell"/>
</dbReference>
<evidence type="ECO:0000256" key="4">
    <source>
        <dbReference type="ARBA" id="ARBA00022475"/>
    </source>
</evidence>
<dbReference type="Pfam" id="PF03083">
    <property type="entry name" value="MtN3_slv"/>
    <property type="match status" value="2"/>
</dbReference>
<feature type="transmembrane region" description="Helical" evidence="11">
    <location>
        <begin position="70"/>
        <end position="89"/>
    </location>
</feature>
<dbReference type="InterPro" id="IPR047664">
    <property type="entry name" value="SWEET"/>
</dbReference>
<evidence type="ECO:0000256" key="11">
    <source>
        <dbReference type="SAM" id="Phobius"/>
    </source>
</evidence>
<evidence type="ECO:0008006" key="13">
    <source>
        <dbReference type="Google" id="ProtNLM"/>
    </source>
</evidence>
<evidence type="ECO:0000256" key="6">
    <source>
        <dbReference type="ARBA" id="ARBA00022692"/>
    </source>
</evidence>
<comment type="subcellular location">
    <subcellularLocation>
        <location evidence="1">Cell membrane</location>
        <topology evidence="1">Multi-pass membrane protein</topology>
    </subcellularLocation>
</comment>
<evidence type="ECO:0000256" key="1">
    <source>
        <dbReference type="ARBA" id="ARBA00004651"/>
    </source>
</evidence>
<feature type="transmembrane region" description="Helical" evidence="11">
    <location>
        <begin position="233"/>
        <end position="250"/>
    </location>
</feature>
<organism evidence="12">
    <name type="scientific">Amphora coffeiformis</name>
    <dbReference type="NCBI Taxonomy" id="265554"/>
    <lineage>
        <taxon>Eukaryota</taxon>
        <taxon>Sar</taxon>
        <taxon>Stramenopiles</taxon>
        <taxon>Ochrophyta</taxon>
        <taxon>Bacillariophyta</taxon>
        <taxon>Bacillariophyceae</taxon>
        <taxon>Bacillariophycidae</taxon>
        <taxon>Thalassiophysales</taxon>
        <taxon>Catenulaceae</taxon>
        <taxon>Amphora</taxon>
    </lineage>
</organism>
<keyword evidence="5" id="KW-0762">Sugar transport</keyword>
<evidence type="ECO:0000256" key="8">
    <source>
        <dbReference type="ARBA" id="ARBA00022989"/>
    </source>
</evidence>
<evidence type="ECO:0000313" key="12">
    <source>
        <dbReference type="EMBL" id="CAE0418103.1"/>
    </source>
</evidence>
<dbReference type="AlphaFoldDB" id="A0A7S3LDG2"/>
<accession>A0A7S3LDG2</accession>
<keyword evidence="3" id="KW-0813">Transport</keyword>
<feature type="transmembrane region" description="Helical" evidence="11">
    <location>
        <begin position="170"/>
        <end position="188"/>
    </location>
</feature>
<evidence type="ECO:0000256" key="2">
    <source>
        <dbReference type="ARBA" id="ARBA00007809"/>
    </source>
</evidence>
<feature type="transmembrane region" description="Helical" evidence="11">
    <location>
        <begin position="194"/>
        <end position="212"/>
    </location>
</feature>
<gene>
    <name evidence="12" type="ORF">ACOF00016_LOCUS14990</name>
</gene>
<dbReference type="GO" id="GO:0051119">
    <property type="term" value="F:sugar transmembrane transporter activity"/>
    <property type="evidence" value="ECO:0007669"/>
    <property type="project" value="InterPro"/>
</dbReference>
<proteinExistence type="inferred from homology"/>
<comment type="similarity">
    <text evidence="2">Belongs to the SWEET sugar transporter family.</text>
</comment>
<dbReference type="PANTHER" id="PTHR10791:SF30">
    <property type="entry name" value="SUGAR TRANSPORTER SWEET1"/>
    <property type="match status" value="1"/>
</dbReference>
<dbReference type="EMBL" id="HBIM01019856">
    <property type="protein sequence ID" value="CAE0418103.1"/>
    <property type="molecule type" value="Transcribed_RNA"/>
</dbReference>
<evidence type="ECO:0000256" key="5">
    <source>
        <dbReference type="ARBA" id="ARBA00022597"/>
    </source>
</evidence>
<dbReference type="InterPro" id="IPR004316">
    <property type="entry name" value="SWEET_rpt"/>
</dbReference>
<evidence type="ECO:0000256" key="10">
    <source>
        <dbReference type="SAM" id="MobiDB-lite"/>
    </source>
</evidence>
<name>A0A7S3LDG2_9STRA</name>
<feature type="transmembrane region" description="Helical" evidence="11">
    <location>
        <begin position="6"/>
        <end position="25"/>
    </location>
</feature>
<dbReference type="Gene3D" id="1.20.1280.290">
    <property type="match status" value="2"/>
</dbReference>
<keyword evidence="9 11" id="KW-0472">Membrane</keyword>
<keyword evidence="7" id="KW-0677">Repeat</keyword>
<protein>
    <recommendedName>
        <fullName evidence="13">Bidirectional sugar transporter SWEET</fullName>
    </recommendedName>
</protein>
<keyword evidence="4" id="KW-1003">Cell membrane</keyword>
<dbReference type="PANTHER" id="PTHR10791">
    <property type="entry name" value="RAG1-ACTIVATING PROTEIN 1"/>
    <property type="match status" value="1"/>
</dbReference>
<evidence type="ECO:0000256" key="3">
    <source>
        <dbReference type="ARBA" id="ARBA00022448"/>
    </source>
</evidence>